<dbReference type="EMBL" id="JAAMFI010000002">
    <property type="protein sequence ID" value="MBS9335345.1"/>
    <property type="molecule type" value="Genomic_DNA"/>
</dbReference>
<dbReference type="Gene3D" id="3.40.630.30">
    <property type="match status" value="1"/>
</dbReference>
<dbReference type="CDD" id="cd04301">
    <property type="entry name" value="NAT_SF"/>
    <property type="match status" value="1"/>
</dbReference>
<dbReference type="Proteomes" id="UP001519418">
    <property type="component" value="Unassembled WGS sequence"/>
</dbReference>
<sequence>MNIRPLEKKDLPHIYRQKNSRSVMALWFEEPYNSFDELSLLYDRHVLDQTERRFVIEKNGDFAGVVELMEINTIHRHAEIQIIIDSKFQGHGLAQAGMQAGIEYGFNVLNLHKIYLYVDVDNAAAVHIYQKIGFQTEGCLKQHFYAEGEYHDSYMMGLFAKDFRKSVKVPVKADEKA</sequence>
<dbReference type="RefSeq" id="WP_213819931.1">
    <property type="nucleotide sequence ID" value="NZ_JAAMFI010000002.1"/>
</dbReference>
<comment type="caution">
    <text evidence="2">The sequence shown here is derived from an EMBL/GenBank/DDBJ whole genome shotgun (WGS) entry which is preliminary data.</text>
</comment>
<dbReference type="PROSITE" id="PS51186">
    <property type="entry name" value="GNAT"/>
    <property type="match status" value="1"/>
</dbReference>
<dbReference type="PANTHER" id="PTHR43415:SF6">
    <property type="entry name" value="SPERMIDINE N(1)-ACETYLTRANSFERASE"/>
    <property type="match status" value="1"/>
</dbReference>
<gene>
    <name evidence="2" type="ORF">G6R27_04805</name>
</gene>
<accession>A0ABS5QS95</accession>
<reference evidence="2 3" key="1">
    <citation type="submission" date="2020-02" db="EMBL/GenBank/DDBJ databases">
        <title>Fructobacillus sp. isolated from paper mulberry of Taiwan.</title>
        <authorList>
            <person name="Lin S.-T."/>
        </authorList>
    </citation>
    <scope>NUCLEOTIDE SEQUENCE [LARGE SCALE GENOMIC DNA]</scope>
    <source>
        <strain evidence="2 3">M1-10</strain>
    </source>
</reference>
<evidence type="ECO:0000259" key="1">
    <source>
        <dbReference type="PROSITE" id="PS51186"/>
    </source>
</evidence>
<dbReference type="Pfam" id="PF13302">
    <property type="entry name" value="Acetyltransf_3"/>
    <property type="match status" value="1"/>
</dbReference>
<feature type="domain" description="N-acetyltransferase" evidence="1">
    <location>
        <begin position="1"/>
        <end position="161"/>
    </location>
</feature>
<evidence type="ECO:0000313" key="3">
    <source>
        <dbReference type="Proteomes" id="UP001519418"/>
    </source>
</evidence>
<protein>
    <submittedName>
        <fullName evidence="2">GNAT family N-acetyltransferase</fullName>
    </submittedName>
</protein>
<proteinExistence type="predicted"/>
<dbReference type="SUPFAM" id="SSF55729">
    <property type="entry name" value="Acyl-CoA N-acyltransferases (Nat)"/>
    <property type="match status" value="1"/>
</dbReference>
<evidence type="ECO:0000313" key="2">
    <source>
        <dbReference type="EMBL" id="MBS9335345.1"/>
    </source>
</evidence>
<name>A0ABS5QS95_9LACO</name>
<organism evidence="2 3">
    <name type="scientific">Fructobacillus papyriferae</name>
    <dbReference type="NCBI Taxonomy" id="2713171"/>
    <lineage>
        <taxon>Bacteria</taxon>
        <taxon>Bacillati</taxon>
        <taxon>Bacillota</taxon>
        <taxon>Bacilli</taxon>
        <taxon>Lactobacillales</taxon>
        <taxon>Lactobacillaceae</taxon>
        <taxon>Fructobacillus</taxon>
    </lineage>
</organism>
<dbReference type="PANTHER" id="PTHR43415">
    <property type="entry name" value="SPERMIDINE N(1)-ACETYLTRANSFERASE"/>
    <property type="match status" value="1"/>
</dbReference>
<keyword evidence="3" id="KW-1185">Reference proteome</keyword>
<dbReference type="InterPro" id="IPR016181">
    <property type="entry name" value="Acyl_CoA_acyltransferase"/>
</dbReference>
<dbReference type="InterPro" id="IPR000182">
    <property type="entry name" value="GNAT_dom"/>
</dbReference>